<protein>
    <submittedName>
        <fullName evidence="2">Uncharacterized protein</fullName>
    </submittedName>
</protein>
<feature type="region of interest" description="Disordered" evidence="1">
    <location>
        <begin position="47"/>
        <end position="72"/>
    </location>
</feature>
<proteinExistence type="predicted"/>
<keyword evidence="3" id="KW-1185">Reference proteome</keyword>
<name>A0A8H7A3S4_9EURO</name>
<comment type="caution">
    <text evidence="2">The sequence shown here is derived from an EMBL/GenBank/DDBJ whole genome shotgun (WGS) entry which is preliminary data.</text>
</comment>
<dbReference type="AlphaFoldDB" id="A0A8H7A3S4"/>
<dbReference type="EMBL" id="JAACFV010000343">
    <property type="protein sequence ID" value="KAF7502095.1"/>
    <property type="molecule type" value="Genomic_DNA"/>
</dbReference>
<accession>A0A8H7A3S4</accession>
<sequence>MKKQGLHTLADVKAEEFEAKQKSTKYKSKDADSEIDKIFDDTYLPALEDVDSEDNDMPEEESDKEEEVNIEK</sequence>
<feature type="compositionally biased region" description="Acidic residues" evidence="1">
    <location>
        <begin position="48"/>
        <end position="66"/>
    </location>
</feature>
<evidence type="ECO:0000313" key="3">
    <source>
        <dbReference type="Proteomes" id="UP000606974"/>
    </source>
</evidence>
<dbReference type="Proteomes" id="UP000606974">
    <property type="component" value="Unassembled WGS sequence"/>
</dbReference>
<evidence type="ECO:0000256" key="1">
    <source>
        <dbReference type="SAM" id="MobiDB-lite"/>
    </source>
</evidence>
<organism evidence="2 3">
    <name type="scientific">Endocarpon pusillum</name>
    <dbReference type="NCBI Taxonomy" id="364733"/>
    <lineage>
        <taxon>Eukaryota</taxon>
        <taxon>Fungi</taxon>
        <taxon>Dikarya</taxon>
        <taxon>Ascomycota</taxon>
        <taxon>Pezizomycotina</taxon>
        <taxon>Eurotiomycetes</taxon>
        <taxon>Chaetothyriomycetidae</taxon>
        <taxon>Verrucariales</taxon>
        <taxon>Verrucariaceae</taxon>
        <taxon>Endocarpon</taxon>
    </lineage>
</organism>
<reference evidence="2" key="1">
    <citation type="submission" date="2020-02" db="EMBL/GenBank/DDBJ databases">
        <authorList>
            <person name="Palmer J.M."/>
        </authorList>
    </citation>
    <scope>NUCLEOTIDE SEQUENCE</scope>
    <source>
        <strain evidence="2">EPUS1.4</strain>
        <tissue evidence="2">Thallus</tissue>
    </source>
</reference>
<gene>
    <name evidence="2" type="ORF">GJ744_007215</name>
</gene>
<evidence type="ECO:0000313" key="2">
    <source>
        <dbReference type="EMBL" id="KAF7502095.1"/>
    </source>
</evidence>